<gene>
    <name evidence="1" type="ORF">FKW44_006618</name>
</gene>
<dbReference type="AlphaFoldDB" id="A0A7T8QT03"/>
<name>A0A7T8QT03_CALRO</name>
<protein>
    <submittedName>
        <fullName evidence="1">Uncharacterized protein</fullName>
    </submittedName>
</protein>
<proteinExistence type="predicted"/>
<sequence>MADNIETWPKNYGPPEPRLEPPGLFSIWWHVESKACKSATAMSTTSRPP</sequence>
<dbReference type="Proteomes" id="UP000595437">
    <property type="component" value="Chromosome 4"/>
</dbReference>
<reference evidence="2" key="1">
    <citation type="submission" date="2021-01" db="EMBL/GenBank/DDBJ databases">
        <title>Caligus Genome Assembly.</title>
        <authorList>
            <person name="Gallardo-Escarate C."/>
        </authorList>
    </citation>
    <scope>NUCLEOTIDE SEQUENCE [LARGE SCALE GENOMIC DNA]</scope>
</reference>
<accession>A0A7T8QT03</accession>
<evidence type="ECO:0000313" key="2">
    <source>
        <dbReference type="Proteomes" id="UP000595437"/>
    </source>
</evidence>
<organism evidence="1 2">
    <name type="scientific">Caligus rogercresseyi</name>
    <name type="common">Sea louse</name>
    <dbReference type="NCBI Taxonomy" id="217165"/>
    <lineage>
        <taxon>Eukaryota</taxon>
        <taxon>Metazoa</taxon>
        <taxon>Ecdysozoa</taxon>
        <taxon>Arthropoda</taxon>
        <taxon>Crustacea</taxon>
        <taxon>Multicrustacea</taxon>
        <taxon>Hexanauplia</taxon>
        <taxon>Copepoda</taxon>
        <taxon>Siphonostomatoida</taxon>
        <taxon>Caligidae</taxon>
        <taxon>Caligus</taxon>
    </lineage>
</organism>
<keyword evidence="2" id="KW-1185">Reference proteome</keyword>
<dbReference type="EMBL" id="CP045893">
    <property type="protein sequence ID" value="QQP53959.1"/>
    <property type="molecule type" value="Genomic_DNA"/>
</dbReference>
<evidence type="ECO:0000313" key="1">
    <source>
        <dbReference type="EMBL" id="QQP53959.1"/>
    </source>
</evidence>